<reference evidence="1 2" key="1">
    <citation type="journal article" date="2019" name="Sci. Rep.">
        <title>Orb-weaving spider Araneus ventricosus genome elucidates the spidroin gene catalogue.</title>
        <authorList>
            <person name="Kono N."/>
            <person name="Nakamura H."/>
            <person name="Ohtoshi R."/>
            <person name="Moran D.A.P."/>
            <person name="Shinohara A."/>
            <person name="Yoshida Y."/>
            <person name="Fujiwara M."/>
            <person name="Mori M."/>
            <person name="Tomita M."/>
            <person name="Arakawa K."/>
        </authorList>
    </citation>
    <scope>NUCLEOTIDE SEQUENCE [LARGE SCALE GENOMIC DNA]</scope>
</reference>
<evidence type="ECO:0000313" key="1">
    <source>
        <dbReference type="EMBL" id="GBN05308.1"/>
    </source>
</evidence>
<evidence type="ECO:0000313" key="2">
    <source>
        <dbReference type="Proteomes" id="UP000499080"/>
    </source>
</evidence>
<dbReference type="Proteomes" id="UP000499080">
    <property type="component" value="Unassembled WGS sequence"/>
</dbReference>
<proteinExistence type="predicted"/>
<dbReference type="AlphaFoldDB" id="A0A4Y2KSP2"/>
<name>A0A4Y2KSP2_ARAVE</name>
<gene>
    <name evidence="1" type="ORF">AVEN_252213_1</name>
</gene>
<organism evidence="1 2">
    <name type="scientific">Araneus ventricosus</name>
    <name type="common">Orbweaver spider</name>
    <name type="synonym">Epeira ventricosa</name>
    <dbReference type="NCBI Taxonomy" id="182803"/>
    <lineage>
        <taxon>Eukaryota</taxon>
        <taxon>Metazoa</taxon>
        <taxon>Ecdysozoa</taxon>
        <taxon>Arthropoda</taxon>
        <taxon>Chelicerata</taxon>
        <taxon>Arachnida</taxon>
        <taxon>Araneae</taxon>
        <taxon>Araneomorphae</taxon>
        <taxon>Entelegynae</taxon>
        <taxon>Araneoidea</taxon>
        <taxon>Araneidae</taxon>
        <taxon>Araneus</taxon>
    </lineage>
</organism>
<comment type="caution">
    <text evidence="1">The sequence shown here is derived from an EMBL/GenBank/DDBJ whole genome shotgun (WGS) entry which is preliminary data.</text>
</comment>
<feature type="non-terminal residue" evidence="1">
    <location>
        <position position="54"/>
    </location>
</feature>
<dbReference type="EMBL" id="BGPR01115863">
    <property type="protein sequence ID" value="GBN05308.1"/>
    <property type="molecule type" value="Genomic_DNA"/>
</dbReference>
<sequence length="54" mass="6043">MEDDGDTSPGILISDSKAAVNILQNLFATETVDKNVMYSFLINDKKIDEMYLKS</sequence>
<protein>
    <submittedName>
        <fullName evidence="1">Uncharacterized protein</fullName>
    </submittedName>
</protein>
<accession>A0A4Y2KSP2</accession>
<keyword evidence="2" id="KW-1185">Reference proteome</keyword>